<organism evidence="1 2">
    <name type="scientific">Gracilibacillus oryzae</name>
    <dbReference type="NCBI Taxonomy" id="1672701"/>
    <lineage>
        <taxon>Bacteria</taxon>
        <taxon>Bacillati</taxon>
        <taxon>Bacillota</taxon>
        <taxon>Bacilli</taxon>
        <taxon>Bacillales</taxon>
        <taxon>Bacillaceae</taxon>
        <taxon>Gracilibacillus</taxon>
    </lineage>
</organism>
<sequence length="172" mass="20047">MLFEIQAGLDHHIIENKELEGEYLLDKKMLALRVELGELANELPEVFKYWSNKKNNYDNALEEYIDGLHLILSIGLELGIHHNDIVIENDLTGETTTETFNILYSYISTLRSYLDVNLPATITNKDVKCAFNELIECFVGLGEKDLRFTWEQIEKSYMLKNVENHKRQMQGY</sequence>
<dbReference type="InterPro" id="IPR014871">
    <property type="entry name" value="dUTPase/dCTP_pyrophosphatase"/>
</dbReference>
<evidence type="ECO:0000313" key="1">
    <source>
        <dbReference type="EMBL" id="KAB8126946.1"/>
    </source>
</evidence>
<dbReference type="Gene3D" id="1.10.4010.10">
    <property type="entry name" value="Type II deoxyuridine triphosphatase"/>
    <property type="match status" value="1"/>
</dbReference>
<evidence type="ECO:0000313" key="2">
    <source>
        <dbReference type="Proteomes" id="UP000480246"/>
    </source>
</evidence>
<dbReference type="AlphaFoldDB" id="A0A7C8KSP2"/>
<protein>
    <submittedName>
        <fullName evidence="1">dUTPase</fullName>
    </submittedName>
</protein>
<keyword evidence="2" id="KW-1185">Reference proteome</keyword>
<accession>A0A7C8KSP2</accession>
<dbReference type="Pfam" id="PF08761">
    <property type="entry name" value="dUTPase_2"/>
    <property type="match status" value="1"/>
</dbReference>
<name>A0A7C8KSP2_9BACI</name>
<dbReference type="OrthoDB" id="5506143at2"/>
<dbReference type="InterPro" id="IPR016947">
    <property type="entry name" value="UCP030140"/>
</dbReference>
<dbReference type="SUPFAM" id="SSF101386">
    <property type="entry name" value="all-alpha NTP pyrophosphatases"/>
    <property type="match status" value="1"/>
</dbReference>
<reference evidence="1 2" key="1">
    <citation type="submission" date="2019-10" db="EMBL/GenBank/DDBJ databases">
        <title>Gracilibacillus sp. nov. isolated from rice seeds.</title>
        <authorList>
            <person name="He S."/>
        </authorList>
    </citation>
    <scope>NUCLEOTIDE SEQUENCE [LARGE SCALE GENOMIC DNA]</scope>
    <source>
        <strain evidence="1 2">TD8</strain>
    </source>
</reference>
<dbReference type="PIRSF" id="PIRSF030140">
    <property type="entry name" value="UCP030140"/>
    <property type="match status" value="1"/>
</dbReference>
<proteinExistence type="predicted"/>
<dbReference type="Proteomes" id="UP000480246">
    <property type="component" value="Unassembled WGS sequence"/>
</dbReference>
<gene>
    <name evidence="1" type="ORF">F9U64_19075</name>
</gene>
<dbReference type="CDD" id="cd11527">
    <property type="entry name" value="NTP-PPase_dUTPase"/>
    <property type="match status" value="1"/>
</dbReference>
<dbReference type="EMBL" id="WEID01000099">
    <property type="protein sequence ID" value="KAB8126946.1"/>
    <property type="molecule type" value="Genomic_DNA"/>
</dbReference>
<comment type="caution">
    <text evidence="1">The sequence shown here is derived from an EMBL/GenBank/DDBJ whole genome shotgun (WGS) entry which is preliminary data.</text>
</comment>